<proteinExistence type="predicted"/>
<reference evidence="2 4" key="1">
    <citation type="journal article" date="2023" name="Mol. Ecol. Resour.">
        <title>Chromosome-level genome assembly of a triploid poplar Populus alba 'Berolinensis'.</title>
        <authorList>
            <person name="Chen S."/>
            <person name="Yu Y."/>
            <person name="Wang X."/>
            <person name="Wang S."/>
            <person name="Zhang T."/>
            <person name="Zhou Y."/>
            <person name="He R."/>
            <person name="Meng N."/>
            <person name="Wang Y."/>
            <person name="Liu W."/>
            <person name="Liu Z."/>
            <person name="Liu J."/>
            <person name="Guo Q."/>
            <person name="Huang H."/>
            <person name="Sederoff R.R."/>
            <person name="Wang G."/>
            <person name="Qu G."/>
            <person name="Chen S."/>
        </authorList>
    </citation>
    <scope>NUCLEOTIDE SEQUENCE [LARGE SCALE GENOMIC DNA]</scope>
    <source>
        <strain evidence="2">SC-2020</strain>
    </source>
</reference>
<evidence type="ECO:0000313" key="3">
    <source>
        <dbReference type="EMBL" id="KAJ7010557.1"/>
    </source>
</evidence>
<protein>
    <recommendedName>
        <fullName evidence="5">Transmembrane protein</fullName>
    </recommendedName>
</protein>
<dbReference type="AlphaFoldDB" id="A0AAD6RHV9"/>
<dbReference type="EMBL" id="JAQIZT010000001">
    <property type="protein sequence ID" value="KAJ7009228.1"/>
    <property type="molecule type" value="Genomic_DNA"/>
</dbReference>
<dbReference type="Proteomes" id="UP001164929">
    <property type="component" value="Chromosome 1"/>
</dbReference>
<accession>A0AAD6RHV9</accession>
<feature type="transmembrane region" description="Helical" evidence="1">
    <location>
        <begin position="36"/>
        <end position="54"/>
    </location>
</feature>
<keyword evidence="1" id="KW-1133">Transmembrane helix</keyword>
<feature type="transmembrane region" description="Helical" evidence="1">
    <location>
        <begin position="66"/>
        <end position="85"/>
    </location>
</feature>
<sequence length="100" mass="11485">MTLARVPHHLRRLLLFFYSSFPPIPLFIFSRLSPRYFLSLSASSFLSLSLPLLLRSLSTPRRLVRPHLLVAPGCCVWSLLIFWGVKRGLLKFLKCTVPFG</sequence>
<organism evidence="2 4">
    <name type="scientific">Populus alba x Populus x berolinensis</name>
    <dbReference type="NCBI Taxonomy" id="444605"/>
    <lineage>
        <taxon>Eukaryota</taxon>
        <taxon>Viridiplantae</taxon>
        <taxon>Streptophyta</taxon>
        <taxon>Embryophyta</taxon>
        <taxon>Tracheophyta</taxon>
        <taxon>Spermatophyta</taxon>
        <taxon>Magnoliopsida</taxon>
        <taxon>eudicotyledons</taxon>
        <taxon>Gunneridae</taxon>
        <taxon>Pentapetalae</taxon>
        <taxon>rosids</taxon>
        <taxon>fabids</taxon>
        <taxon>Malpighiales</taxon>
        <taxon>Salicaceae</taxon>
        <taxon>Saliceae</taxon>
        <taxon>Populus</taxon>
    </lineage>
</organism>
<feature type="transmembrane region" description="Helical" evidence="1">
    <location>
        <begin position="12"/>
        <end position="30"/>
    </location>
</feature>
<evidence type="ECO:0008006" key="5">
    <source>
        <dbReference type="Google" id="ProtNLM"/>
    </source>
</evidence>
<evidence type="ECO:0000256" key="1">
    <source>
        <dbReference type="SAM" id="Phobius"/>
    </source>
</evidence>
<evidence type="ECO:0000313" key="4">
    <source>
        <dbReference type="Proteomes" id="UP001164929"/>
    </source>
</evidence>
<keyword evidence="1" id="KW-0812">Transmembrane</keyword>
<keyword evidence="1" id="KW-0472">Membrane</keyword>
<keyword evidence="4" id="KW-1185">Reference proteome</keyword>
<name>A0AAD6RHV9_9ROSI</name>
<comment type="caution">
    <text evidence="2">The sequence shown here is derived from an EMBL/GenBank/DDBJ whole genome shotgun (WGS) entry which is preliminary data.</text>
</comment>
<evidence type="ECO:0000313" key="2">
    <source>
        <dbReference type="EMBL" id="KAJ7009228.1"/>
    </source>
</evidence>
<gene>
    <name evidence="2" type="ORF">NC653_000011</name>
    <name evidence="3" type="ORF">NC653_001112</name>
</gene>
<dbReference type="EMBL" id="JAQIZT010000001">
    <property type="protein sequence ID" value="KAJ7010557.1"/>
    <property type="molecule type" value="Genomic_DNA"/>
</dbReference>